<dbReference type="SMART" id="SM00479">
    <property type="entry name" value="EXOIII"/>
    <property type="match status" value="1"/>
</dbReference>
<keyword evidence="6" id="KW-1185">Reference proteome</keyword>
<evidence type="ECO:0000256" key="3">
    <source>
        <dbReference type="ARBA" id="ARBA00022839"/>
    </source>
</evidence>
<keyword evidence="2" id="KW-0378">Hydrolase</keyword>
<protein>
    <submittedName>
        <fullName evidence="5">Polynucleotidyl transferase, ribonuclease H-like superfamily protein</fullName>
    </submittedName>
</protein>
<dbReference type="Pfam" id="PF00929">
    <property type="entry name" value="RNase_T"/>
    <property type="match status" value="1"/>
</dbReference>
<feature type="domain" description="Exonuclease" evidence="4">
    <location>
        <begin position="35"/>
        <end position="220"/>
    </location>
</feature>
<sequence>MDDPTHLEKFNHNCSGELEVNSAKLKQTRCQQLDFFLVLDLEGKVEILEFPVLMLDAKTMEVVDIFHRFVRPSAMSEQRINEYIEGKYGKLGVDRVWHDTAIPFEEVIQQFEAWMAQHHLWGKELGERLRRAAFVTCGNWDLKTKVPQQCKVSRMMLPTYFLEWINLKDIYLNFYKRRATGMITMMKELQIPLVGSHHLGIDDTKNIARVLQHMLTDGALLQITARRNPEDPENVEFLFKNRIRLVAICEKAYNRNQRGAKTESNDFVGGGLRKEWRWFWWGKRKDGVKVESPCSTSRDVEEEPGSWRSRLRSRARNAILRVREKKGLSPRGKRKLFENFYEISEEVKVKDGDFDGKEEELKDGLSTIVKRRMRWWKRENNVVEEHNGINEVEVLEENGGKVPLDLNSEAGCEGEHVGEDDNTTPLIEKEEMKFQWVYELKIALMMFMWNYWNRTQVKDGAFPEKPLEDENTTKVDKTGRASSDTLRKMRVRVGRRCGLCGTGTYGKPPKKLLQDGAGIDHEAYSGSSASEEPNYDQWDRFGDEPGWIGRLLVSINDRHGIAGIWVRQHCAVWSPETLACAGYHLIYQ</sequence>
<proteinExistence type="predicted"/>
<dbReference type="GO" id="GO:0003676">
    <property type="term" value="F:nucleic acid binding"/>
    <property type="evidence" value="ECO:0007669"/>
    <property type="project" value="InterPro"/>
</dbReference>
<dbReference type="FunFam" id="3.30.420.10:FF:000096">
    <property type="entry name" value="Uncharacterized exonuclease domain-containing protein At3g15140"/>
    <property type="match status" value="1"/>
</dbReference>
<dbReference type="InterPro" id="IPR036397">
    <property type="entry name" value="RNaseH_sf"/>
</dbReference>
<dbReference type="GO" id="GO:0016740">
    <property type="term" value="F:transferase activity"/>
    <property type="evidence" value="ECO:0007669"/>
    <property type="project" value="UniProtKB-KW"/>
</dbReference>
<dbReference type="InterPro" id="IPR012337">
    <property type="entry name" value="RNaseH-like_sf"/>
</dbReference>
<dbReference type="PANTHER" id="PTHR23044:SF61">
    <property type="entry name" value="3'-5' EXORIBONUCLEASE 1-RELATED"/>
    <property type="match status" value="1"/>
</dbReference>
<dbReference type="CDD" id="cd06133">
    <property type="entry name" value="ERI-1_3'hExo_like"/>
    <property type="match status" value="1"/>
</dbReference>
<dbReference type="SUPFAM" id="SSF53098">
    <property type="entry name" value="Ribonuclease H-like"/>
    <property type="match status" value="1"/>
</dbReference>
<dbReference type="AlphaFoldDB" id="A0A7J0GP56"/>
<dbReference type="GO" id="GO:0000175">
    <property type="term" value="F:3'-5'-RNA exonuclease activity"/>
    <property type="evidence" value="ECO:0007669"/>
    <property type="project" value="InterPro"/>
</dbReference>
<dbReference type="Proteomes" id="UP000585474">
    <property type="component" value="Unassembled WGS sequence"/>
</dbReference>
<organism evidence="5 6">
    <name type="scientific">Actinidia rufa</name>
    <dbReference type="NCBI Taxonomy" id="165716"/>
    <lineage>
        <taxon>Eukaryota</taxon>
        <taxon>Viridiplantae</taxon>
        <taxon>Streptophyta</taxon>
        <taxon>Embryophyta</taxon>
        <taxon>Tracheophyta</taxon>
        <taxon>Spermatophyta</taxon>
        <taxon>Magnoliopsida</taxon>
        <taxon>eudicotyledons</taxon>
        <taxon>Gunneridae</taxon>
        <taxon>Pentapetalae</taxon>
        <taxon>asterids</taxon>
        <taxon>Ericales</taxon>
        <taxon>Actinidiaceae</taxon>
        <taxon>Actinidia</taxon>
    </lineage>
</organism>
<evidence type="ECO:0000256" key="1">
    <source>
        <dbReference type="ARBA" id="ARBA00022722"/>
    </source>
</evidence>
<dbReference type="Gene3D" id="3.30.420.10">
    <property type="entry name" value="Ribonuclease H-like superfamily/Ribonuclease H"/>
    <property type="match status" value="1"/>
</dbReference>
<keyword evidence="1" id="KW-0540">Nuclease</keyword>
<accession>A0A7J0GP56</accession>
<keyword evidence="3" id="KW-0269">Exonuclease</keyword>
<evidence type="ECO:0000313" key="5">
    <source>
        <dbReference type="EMBL" id="GFZ12424.1"/>
    </source>
</evidence>
<dbReference type="OrthoDB" id="448399at2759"/>
<evidence type="ECO:0000313" key="6">
    <source>
        <dbReference type="Proteomes" id="UP000585474"/>
    </source>
</evidence>
<dbReference type="PANTHER" id="PTHR23044">
    <property type="entry name" value="3'-5' EXONUCLEASE ERI1-RELATED"/>
    <property type="match status" value="1"/>
</dbReference>
<dbReference type="InterPro" id="IPR013520">
    <property type="entry name" value="Ribonucl_H"/>
</dbReference>
<reference evidence="5 6" key="1">
    <citation type="submission" date="2019-07" db="EMBL/GenBank/DDBJ databases">
        <title>De Novo Assembly of kiwifruit Actinidia rufa.</title>
        <authorList>
            <person name="Sugita-Konishi S."/>
            <person name="Sato K."/>
            <person name="Mori E."/>
            <person name="Abe Y."/>
            <person name="Kisaki G."/>
            <person name="Hamano K."/>
            <person name="Suezawa K."/>
            <person name="Otani M."/>
            <person name="Fukuda T."/>
            <person name="Manabe T."/>
            <person name="Gomi K."/>
            <person name="Tabuchi M."/>
            <person name="Akimitsu K."/>
            <person name="Kataoka I."/>
        </authorList>
    </citation>
    <scope>NUCLEOTIDE SEQUENCE [LARGE SCALE GENOMIC DNA]</scope>
    <source>
        <strain evidence="6">cv. Fuchu</strain>
    </source>
</reference>
<evidence type="ECO:0000259" key="4">
    <source>
        <dbReference type="SMART" id="SM00479"/>
    </source>
</evidence>
<dbReference type="EMBL" id="BJWL01000023">
    <property type="protein sequence ID" value="GFZ12424.1"/>
    <property type="molecule type" value="Genomic_DNA"/>
</dbReference>
<evidence type="ECO:0000256" key="2">
    <source>
        <dbReference type="ARBA" id="ARBA00022801"/>
    </source>
</evidence>
<name>A0A7J0GP56_9ERIC</name>
<keyword evidence="5" id="KW-0808">Transferase</keyword>
<dbReference type="InterPro" id="IPR051274">
    <property type="entry name" value="3-5_Exoribonuclease"/>
</dbReference>
<gene>
    <name evidence="5" type="ORF">Acr_23g0008090</name>
</gene>
<comment type="caution">
    <text evidence="5">The sequence shown here is derived from an EMBL/GenBank/DDBJ whole genome shotgun (WGS) entry which is preliminary data.</text>
</comment>
<dbReference type="InterPro" id="IPR047201">
    <property type="entry name" value="ERI-1_3'hExo-like"/>
</dbReference>